<dbReference type="KEGG" id="bsto:C0V70_05895"/>
<dbReference type="Proteomes" id="UP000235584">
    <property type="component" value="Chromosome"/>
</dbReference>
<evidence type="ECO:0000313" key="1">
    <source>
        <dbReference type="EMBL" id="AUN97653.1"/>
    </source>
</evidence>
<accession>A0A2K9NQ69</accession>
<dbReference type="AlphaFoldDB" id="A0A2K9NQ69"/>
<gene>
    <name evidence="1" type="ORF">C0V70_05895</name>
</gene>
<name>A0A2K9NQ69_BACTC</name>
<sequence length="172" mass="19463">MQPKLMKTALLIVFLLAIQPVSSYGFHRISETLPSNKILICKDYDQVKTDQKIEVYTKRFSNSRSGRELVKTDEFMLPKEGQVISLHHNEFHSTGKFFPKTHTELLGTATVVSPKLVGESRVVNLIPKGKRETIETKTQIITEQDEANIVKNCFVAVPDKTIKIKDVTSVSF</sequence>
<keyword evidence="2" id="KW-1185">Reference proteome</keyword>
<reference evidence="1 2" key="1">
    <citation type="submission" date="2018-01" db="EMBL/GenBank/DDBJ databases">
        <title>Complete genome sequence of Bacteriovorax stolpii DSM12778.</title>
        <authorList>
            <person name="Tang B."/>
            <person name="Chang J."/>
        </authorList>
    </citation>
    <scope>NUCLEOTIDE SEQUENCE [LARGE SCALE GENOMIC DNA]</scope>
    <source>
        <strain evidence="1 2">DSM 12778</strain>
    </source>
</reference>
<proteinExistence type="predicted"/>
<protein>
    <submittedName>
        <fullName evidence="1">Uncharacterized protein</fullName>
    </submittedName>
</protein>
<evidence type="ECO:0000313" key="2">
    <source>
        <dbReference type="Proteomes" id="UP000235584"/>
    </source>
</evidence>
<dbReference type="EMBL" id="CP025704">
    <property type="protein sequence ID" value="AUN97653.1"/>
    <property type="molecule type" value="Genomic_DNA"/>
</dbReference>
<organism evidence="1 2">
    <name type="scientific">Bacteriovorax stolpii</name>
    <name type="common">Bdellovibrio stolpii</name>
    <dbReference type="NCBI Taxonomy" id="960"/>
    <lineage>
        <taxon>Bacteria</taxon>
        <taxon>Pseudomonadati</taxon>
        <taxon>Bdellovibrionota</taxon>
        <taxon>Bacteriovoracia</taxon>
        <taxon>Bacteriovoracales</taxon>
        <taxon>Bacteriovoracaceae</taxon>
        <taxon>Bacteriovorax</taxon>
    </lineage>
</organism>